<protein>
    <recommendedName>
        <fullName evidence="3">F-box domain-containing protein</fullName>
    </recommendedName>
</protein>
<evidence type="ECO:0000313" key="1">
    <source>
        <dbReference type="EMBL" id="KAF5309508.1"/>
    </source>
</evidence>
<name>A0A8H5ERJ4_9AGAR</name>
<dbReference type="AlphaFoldDB" id="A0A8H5ERJ4"/>
<organism evidence="1 2">
    <name type="scientific">Psilocybe cf. subviscida</name>
    <dbReference type="NCBI Taxonomy" id="2480587"/>
    <lineage>
        <taxon>Eukaryota</taxon>
        <taxon>Fungi</taxon>
        <taxon>Dikarya</taxon>
        <taxon>Basidiomycota</taxon>
        <taxon>Agaricomycotina</taxon>
        <taxon>Agaricomycetes</taxon>
        <taxon>Agaricomycetidae</taxon>
        <taxon>Agaricales</taxon>
        <taxon>Agaricineae</taxon>
        <taxon>Strophariaceae</taxon>
        <taxon>Psilocybe</taxon>
    </lineage>
</organism>
<dbReference type="OrthoDB" id="2269034at2759"/>
<gene>
    <name evidence="1" type="ORF">D9619_012344</name>
</gene>
<reference evidence="1 2" key="1">
    <citation type="journal article" date="2020" name="ISME J.">
        <title>Uncovering the hidden diversity of litter-decomposition mechanisms in mushroom-forming fungi.</title>
        <authorList>
            <person name="Floudas D."/>
            <person name="Bentzer J."/>
            <person name="Ahren D."/>
            <person name="Johansson T."/>
            <person name="Persson P."/>
            <person name="Tunlid A."/>
        </authorList>
    </citation>
    <scope>NUCLEOTIDE SEQUENCE [LARGE SCALE GENOMIC DNA]</scope>
    <source>
        <strain evidence="1 2">CBS 101986</strain>
    </source>
</reference>
<proteinExistence type="predicted"/>
<evidence type="ECO:0008006" key="3">
    <source>
        <dbReference type="Google" id="ProtNLM"/>
    </source>
</evidence>
<keyword evidence="2" id="KW-1185">Reference proteome</keyword>
<evidence type="ECO:0000313" key="2">
    <source>
        <dbReference type="Proteomes" id="UP000567179"/>
    </source>
</evidence>
<sequence>MSPKALFPEGYICAKRIPTEHPENGAGPMFTSTSHDAQHNCLFFASRGSYQCAQCRAEAKALWQTLERHISDCKSGFNAKVDRVTGILPTEVTSLIFELYVDNSQVSQQSARKPHGIHTVPCNIPLRLGAVCRRWGEIAWSLPVLWTTLVINLFCEGRVHGPYLILEWLERTAGRALTIQFQPTDNMLHTATNEQAPKVIELINRFAAPWKVLDL</sequence>
<comment type="caution">
    <text evidence="1">The sequence shown here is derived from an EMBL/GenBank/DDBJ whole genome shotgun (WGS) entry which is preliminary data.</text>
</comment>
<dbReference type="Proteomes" id="UP000567179">
    <property type="component" value="Unassembled WGS sequence"/>
</dbReference>
<accession>A0A8H5ERJ4</accession>
<dbReference type="EMBL" id="JAACJJ010000059">
    <property type="protein sequence ID" value="KAF5309508.1"/>
    <property type="molecule type" value="Genomic_DNA"/>
</dbReference>